<dbReference type="RefSeq" id="WP_161860882.1">
    <property type="nucleotide sequence ID" value="NZ_CP046620.1"/>
</dbReference>
<keyword evidence="11" id="KW-1185">Reference proteome</keyword>
<dbReference type="GO" id="GO:0004888">
    <property type="term" value="F:transmembrane signaling receptor activity"/>
    <property type="evidence" value="ECO:0007669"/>
    <property type="project" value="TreeGrafter"/>
</dbReference>
<dbReference type="SMART" id="SM00283">
    <property type="entry name" value="MA"/>
    <property type="match status" value="1"/>
</dbReference>
<evidence type="ECO:0000259" key="9">
    <source>
        <dbReference type="PROSITE" id="PS50885"/>
    </source>
</evidence>
<comment type="subcellular location">
    <subcellularLocation>
        <location evidence="1">Membrane</location>
    </subcellularLocation>
</comment>
<reference evidence="10 11" key="1">
    <citation type="submission" date="2019-12" db="EMBL/GenBank/DDBJ databases">
        <title>Complete genome sequence of Algicella marina strain 9Alg 56(T) isolated from the red alga Tichocarpus crinitus.</title>
        <authorList>
            <person name="Kim S.-G."/>
            <person name="Nedashkovskaya O.I."/>
        </authorList>
    </citation>
    <scope>NUCLEOTIDE SEQUENCE [LARGE SCALE GENOMIC DNA]</scope>
    <source>
        <strain evidence="10 11">9Alg 56</strain>
    </source>
</reference>
<keyword evidence="6" id="KW-0812">Transmembrane</keyword>
<dbReference type="CDD" id="cd11386">
    <property type="entry name" value="MCP_signal"/>
    <property type="match status" value="1"/>
</dbReference>
<keyword evidence="2" id="KW-0488">Methylation</keyword>
<dbReference type="InterPro" id="IPR004089">
    <property type="entry name" value="MCPsignal_dom"/>
</dbReference>
<dbReference type="Pfam" id="PF00015">
    <property type="entry name" value="MCPsignal"/>
    <property type="match status" value="1"/>
</dbReference>
<dbReference type="GO" id="GO:0006935">
    <property type="term" value="P:chemotaxis"/>
    <property type="evidence" value="ECO:0007669"/>
    <property type="project" value="TreeGrafter"/>
</dbReference>
<dbReference type="Pfam" id="PF18947">
    <property type="entry name" value="HAMP_2"/>
    <property type="match status" value="1"/>
</dbReference>
<dbReference type="AlphaFoldDB" id="A0A6P1SXV2"/>
<proteinExistence type="inferred from homology"/>
<name>A0A6P1SXV2_9RHOB</name>
<feature type="domain" description="HAMP" evidence="9">
    <location>
        <begin position="203"/>
        <end position="256"/>
    </location>
</feature>
<feature type="domain" description="Methyl-accepting transducer" evidence="7">
    <location>
        <begin position="377"/>
        <end position="606"/>
    </location>
</feature>
<dbReference type="PANTHER" id="PTHR43531">
    <property type="entry name" value="PROTEIN ICFG"/>
    <property type="match status" value="1"/>
</dbReference>
<dbReference type="KEGG" id="amaq:GO499_03440"/>
<feature type="compositionally biased region" description="Basic and acidic residues" evidence="5">
    <location>
        <begin position="623"/>
        <end position="633"/>
    </location>
</feature>
<evidence type="ECO:0000256" key="1">
    <source>
        <dbReference type="ARBA" id="ARBA00004370"/>
    </source>
</evidence>
<evidence type="ECO:0000256" key="4">
    <source>
        <dbReference type="PROSITE-ProRule" id="PRU00284"/>
    </source>
</evidence>
<feature type="transmembrane region" description="Helical" evidence="6">
    <location>
        <begin position="12"/>
        <end position="32"/>
    </location>
</feature>
<keyword evidence="6" id="KW-0472">Membrane</keyword>
<feature type="transmembrane region" description="Helical" evidence="6">
    <location>
        <begin position="185"/>
        <end position="209"/>
    </location>
</feature>
<comment type="similarity">
    <text evidence="3">Belongs to the methyl-accepting chemotaxis (MCP) protein family.</text>
</comment>
<gene>
    <name evidence="10" type="ORF">GO499_03440</name>
</gene>
<evidence type="ECO:0000259" key="8">
    <source>
        <dbReference type="PROSITE" id="PS50192"/>
    </source>
</evidence>
<evidence type="ECO:0000256" key="5">
    <source>
        <dbReference type="SAM" id="MobiDB-lite"/>
    </source>
</evidence>
<dbReference type="Gene3D" id="1.10.287.950">
    <property type="entry name" value="Methyl-accepting chemotaxis protein"/>
    <property type="match status" value="1"/>
</dbReference>
<evidence type="ECO:0000313" key="11">
    <source>
        <dbReference type="Proteomes" id="UP000464495"/>
    </source>
</evidence>
<dbReference type="Gene3D" id="6.10.340.10">
    <property type="match status" value="1"/>
</dbReference>
<dbReference type="SUPFAM" id="SSF58104">
    <property type="entry name" value="Methyl-accepting chemotaxis protein (MCP) signaling domain"/>
    <property type="match status" value="1"/>
</dbReference>
<dbReference type="PROSITE" id="PS50111">
    <property type="entry name" value="CHEMOTAXIS_TRANSDUC_2"/>
    <property type="match status" value="1"/>
</dbReference>
<dbReference type="FunFam" id="1.10.287.950:FF:000001">
    <property type="entry name" value="Methyl-accepting chemotaxis sensory transducer"/>
    <property type="match status" value="1"/>
</dbReference>
<dbReference type="InterPro" id="IPR000727">
    <property type="entry name" value="T_SNARE_dom"/>
</dbReference>
<accession>A0A6P1SXV2</accession>
<sequence length="705" mass="75439">MSLTVKQKSLIGFVVIAIVTVVAGAMMIIAMGELNRGVELEHKASEEVAALEALNLAVIDKSRLLKSFVLTGDRIEFEMLQAIDETLDTSSARLIDLTDGTESSPQIAEITLALTDWRREHVDLILRQMERPETIDLARFEESSGPGLEKLDAVQAGLKSELERIYSVRETLADRQAALASKAQFIVIANVVLVFALVAGVGLMVIMAISRLSRTLSSMEDGNVRIDEAALHRSDEFGSMARAAKAFSDKLTDAEQAEARRTSAERKAAEERTAMMNRLRSEVGTVVSAAAEGNFDRRVNATFDDDALVELGTSINTMVESVKTSLNAATTVTTELSQGNLTARMEGEHRGSFGALQDNLNTSIERLEALVSRIIRSAAKMSESVADIRQDATELAAQAGGQAASLEETAASMEEMTATIKANADHTDQARSLVEEAASKARAGGRIVEAARNAVGRIENSSLKINEIISVIESIAFQTNLLALNAAVEAARAGDAGKGFAVVASEVRTLAQRSSDAARDITTLIQESSSDVSQGVEQVTRTGQSLEEISSAVIALETTFREIAEATKEQSVSVSEISNTLSHVDQTTQQTATKAERSASTAVELAAEAAKLTEQTVSFRVAQRKETGERASTADKLVLPPVAPARTAAAKPQERSKASAAISPPATVPDNPLALARDTTSDDEDNPRAEFDTFPDTDEGEWAQF</sequence>
<feature type="domain" description="HAMP" evidence="9">
    <location>
        <begin position="320"/>
        <end position="372"/>
    </location>
</feature>
<organism evidence="10 11">
    <name type="scientific">Algicella marina</name>
    <dbReference type="NCBI Taxonomy" id="2683284"/>
    <lineage>
        <taxon>Bacteria</taxon>
        <taxon>Pseudomonadati</taxon>
        <taxon>Pseudomonadota</taxon>
        <taxon>Alphaproteobacteria</taxon>
        <taxon>Rhodobacterales</taxon>
        <taxon>Paracoccaceae</taxon>
        <taxon>Algicella</taxon>
    </lineage>
</organism>
<dbReference type="GO" id="GO:0007165">
    <property type="term" value="P:signal transduction"/>
    <property type="evidence" value="ECO:0007669"/>
    <property type="project" value="UniProtKB-KW"/>
</dbReference>
<dbReference type="PROSITE" id="PS50192">
    <property type="entry name" value="T_SNARE"/>
    <property type="match status" value="1"/>
</dbReference>
<evidence type="ECO:0000256" key="2">
    <source>
        <dbReference type="ARBA" id="ARBA00022481"/>
    </source>
</evidence>
<protein>
    <recommendedName>
        <fullName evidence="12">Methyl-accepting chemotaxis protein</fullName>
    </recommendedName>
</protein>
<dbReference type="InterPro" id="IPR051310">
    <property type="entry name" value="MCP_chemotaxis"/>
</dbReference>
<dbReference type="Proteomes" id="UP000464495">
    <property type="component" value="Chromosome"/>
</dbReference>
<feature type="compositionally biased region" description="Acidic residues" evidence="5">
    <location>
        <begin position="693"/>
        <end position="705"/>
    </location>
</feature>
<dbReference type="GO" id="GO:0005886">
    <property type="term" value="C:plasma membrane"/>
    <property type="evidence" value="ECO:0007669"/>
    <property type="project" value="TreeGrafter"/>
</dbReference>
<keyword evidence="6" id="KW-1133">Transmembrane helix</keyword>
<evidence type="ECO:0000256" key="6">
    <source>
        <dbReference type="SAM" id="Phobius"/>
    </source>
</evidence>
<dbReference type="PROSITE" id="PS50885">
    <property type="entry name" value="HAMP"/>
    <property type="match status" value="2"/>
</dbReference>
<keyword evidence="4" id="KW-0807">Transducer</keyword>
<evidence type="ECO:0000313" key="10">
    <source>
        <dbReference type="EMBL" id="QHQ34311.1"/>
    </source>
</evidence>
<evidence type="ECO:0008006" key="12">
    <source>
        <dbReference type="Google" id="ProtNLM"/>
    </source>
</evidence>
<feature type="domain" description="T-SNARE coiled-coil homology" evidence="8">
    <location>
        <begin position="536"/>
        <end position="598"/>
    </location>
</feature>
<dbReference type="PANTHER" id="PTHR43531:SF14">
    <property type="entry name" value="METHYL-ACCEPTING CHEMOTAXIS PROTEIN I-RELATED"/>
    <property type="match status" value="1"/>
</dbReference>
<dbReference type="EMBL" id="CP046620">
    <property type="protein sequence ID" value="QHQ34311.1"/>
    <property type="molecule type" value="Genomic_DNA"/>
</dbReference>
<feature type="region of interest" description="Disordered" evidence="5">
    <location>
        <begin position="623"/>
        <end position="705"/>
    </location>
</feature>
<evidence type="ECO:0000259" key="7">
    <source>
        <dbReference type="PROSITE" id="PS50111"/>
    </source>
</evidence>
<evidence type="ECO:0000256" key="3">
    <source>
        <dbReference type="ARBA" id="ARBA00029447"/>
    </source>
</evidence>
<dbReference type="InterPro" id="IPR003660">
    <property type="entry name" value="HAMP_dom"/>
</dbReference>